<keyword evidence="5" id="KW-0762">Sugar transport</keyword>
<keyword evidence="7" id="KW-0972">Capsule biogenesis/degradation</keyword>
<dbReference type="EMBL" id="CP025434">
    <property type="protein sequence ID" value="AUH67040.1"/>
    <property type="molecule type" value="Genomic_DNA"/>
</dbReference>
<feature type="transmembrane region" description="Helical" evidence="11">
    <location>
        <begin position="163"/>
        <end position="182"/>
    </location>
</feature>
<dbReference type="InterPro" id="IPR013525">
    <property type="entry name" value="ABC2_TM"/>
</dbReference>
<keyword evidence="4 11" id="KW-1003">Cell membrane</keyword>
<dbReference type="Pfam" id="PF01061">
    <property type="entry name" value="ABC2_membrane"/>
    <property type="match status" value="1"/>
</dbReference>
<evidence type="ECO:0000256" key="10">
    <source>
        <dbReference type="ARBA" id="ARBA00023136"/>
    </source>
</evidence>
<organism evidence="13 14">
    <name type="scientific">Paracoccus zhejiangensis</name>
    <dbReference type="NCBI Taxonomy" id="1077935"/>
    <lineage>
        <taxon>Bacteria</taxon>
        <taxon>Pseudomonadati</taxon>
        <taxon>Pseudomonadota</taxon>
        <taxon>Alphaproteobacteria</taxon>
        <taxon>Rhodobacterales</taxon>
        <taxon>Paracoccaceae</taxon>
        <taxon>Paracoccus</taxon>
    </lineage>
</organism>
<dbReference type="PROSITE" id="PS51012">
    <property type="entry name" value="ABC_TM2"/>
    <property type="match status" value="1"/>
</dbReference>
<dbReference type="PRINTS" id="PR00164">
    <property type="entry name" value="ABC2TRNSPORT"/>
</dbReference>
<evidence type="ECO:0000313" key="14">
    <source>
        <dbReference type="Proteomes" id="UP000234530"/>
    </source>
</evidence>
<geneLocation type="plasmid" evidence="14">
    <name>ppz04</name>
</geneLocation>
<keyword evidence="14" id="KW-1185">Reference proteome</keyword>
<gene>
    <name evidence="13" type="ORF">CX676_22380</name>
</gene>
<comment type="subcellular location">
    <subcellularLocation>
        <location evidence="11">Cell inner membrane</location>
        <topology evidence="11">Multi-pass membrane protein</topology>
    </subcellularLocation>
    <subcellularLocation>
        <location evidence="1">Cell membrane</location>
        <topology evidence="1">Multi-pass membrane protein</topology>
    </subcellularLocation>
</comment>
<protein>
    <recommendedName>
        <fullName evidence="11">Transport permease protein</fullName>
    </recommendedName>
</protein>
<reference evidence="13 14" key="1">
    <citation type="journal article" date="2013" name="Antonie Van Leeuwenhoek">
        <title>Paracoccus zhejiangensis sp. nov., isolated from activated sludge in wastewater-treatment system.</title>
        <authorList>
            <person name="Wu Z.G."/>
            <person name="Zhang D.F."/>
            <person name="Liu Y.L."/>
            <person name="Wang F."/>
            <person name="Jiang X."/>
            <person name="Li C."/>
            <person name="Li S.P."/>
            <person name="Hong Q."/>
            <person name="Li W.J."/>
        </authorList>
    </citation>
    <scope>NUCLEOTIDE SEQUENCE [LARGE SCALE GENOMIC DNA]</scope>
    <source>
        <strain evidence="13 14">J6</strain>
        <plasmid evidence="14">Plasmid ppz04</plasmid>
    </source>
</reference>
<dbReference type="PANTHER" id="PTHR30413">
    <property type="entry name" value="INNER MEMBRANE TRANSPORT PERMEASE"/>
    <property type="match status" value="1"/>
</dbReference>
<evidence type="ECO:0000256" key="9">
    <source>
        <dbReference type="ARBA" id="ARBA00023047"/>
    </source>
</evidence>
<feature type="transmembrane region" description="Helical" evidence="11">
    <location>
        <begin position="107"/>
        <end position="127"/>
    </location>
</feature>
<comment type="caution">
    <text evidence="11">Lacks conserved residue(s) required for the propagation of feature annotation.</text>
</comment>
<dbReference type="KEGG" id="pzh:CX676_22380"/>
<keyword evidence="6 11" id="KW-0812">Transmembrane</keyword>
<evidence type="ECO:0000256" key="1">
    <source>
        <dbReference type="ARBA" id="ARBA00004651"/>
    </source>
</evidence>
<evidence type="ECO:0000256" key="3">
    <source>
        <dbReference type="ARBA" id="ARBA00022448"/>
    </source>
</evidence>
<keyword evidence="9" id="KW-0625">Polysaccharide transport</keyword>
<sequence length="304" mass="33588">MCTAMICQQSSKDTCPGPSYARSSRKSHRLMEQNTATAPQTDFPVQHVGAIRFQASRIIAALILREASSRFGKSAGGYFWSIAEPAAGVLLLSIAFGFLLAKPPIGSSFFLFYTSGVVPLLFFNTLSNALAQSVASNKGLLSYPVVSILEVIVARTLLELMTYSAVFVIITLFVVQVDNIVLHPDLLQVIVALLLTALLGMAVGMANCILFVHFPIWRNIWRILTRPMLIISGVMFTYDRMPESLKEWLWYNPLLQNIGVMRGGLYAVYNDSYVSYTYIIGVCLFIIAVSAAIIRADQGRLIEQ</sequence>
<dbReference type="GO" id="GO:0140359">
    <property type="term" value="F:ABC-type transporter activity"/>
    <property type="evidence" value="ECO:0007669"/>
    <property type="project" value="InterPro"/>
</dbReference>
<dbReference type="Proteomes" id="UP000234530">
    <property type="component" value="Plasmid pPZ04"/>
</dbReference>
<evidence type="ECO:0000256" key="4">
    <source>
        <dbReference type="ARBA" id="ARBA00022475"/>
    </source>
</evidence>
<evidence type="ECO:0000259" key="12">
    <source>
        <dbReference type="PROSITE" id="PS51012"/>
    </source>
</evidence>
<comment type="similarity">
    <text evidence="2 11">Belongs to the ABC-2 integral membrane protein family.</text>
</comment>
<evidence type="ECO:0000256" key="7">
    <source>
        <dbReference type="ARBA" id="ARBA00022903"/>
    </source>
</evidence>
<keyword evidence="8 11" id="KW-1133">Transmembrane helix</keyword>
<evidence type="ECO:0000256" key="6">
    <source>
        <dbReference type="ARBA" id="ARBA00022692"/>
    </source>
</evidence>
<feature type="domain" description="ABC transmembrane type-2" evidence="12">
    <location>
        <begin position="76"/>
        <end position="297"/>
    </location>
</feature>
<dbReference type="GO" id="GO:0015774">
    <property type="term" value="P:polysaccharide transport"/>
    <property type="evidence" value="ECO:0007669"/>
    <property type="project" value="UniProtKB-KW"/>
</dbReference>
<name>A0A2H5F668_9RHOB</name>
<accession>A0A2H5F668</accession>
<dbReference type="PANTHER" id="PTHR30413:SF10">
    <property type="entry name" value="CAPSULE POLYSACCHARIDE EXPORT INNER-MEMBRANE PROTEIN CTRC"/>
    <property type="match status" value="1"/>
</dbReference>
<dbReference type="GO" id="GO:0043190">
    <property type="term" value="C:ATP-binding cassette (ABC) transporter complex"/>
    <property type="evidence" value="ECO:0007669"/>
    <property type="project" value="InterPro"/>
</dbReference>
<keyword evidence="10 11" id="KW-0472">Membrane</keyword>
<proteinExistence type="inferred from homology"/>
<evidence type="ECO:0000313" key="13">
    <source>
        <dbReference type="EMBL" id="AUH67040.1"/>
    </source>
</evidence>
<dbReference type="InterPro" id="IPR047817">
    <property type="entry name" value="ABC2_TM_bact-type"/>
</dbReference>
<feature type="transmembrane region" description="Helical" evidence="11">
    <location>
        <begin position="78"/>
        <end position="101"/>
    </location>
</feature>
<dbReference type="GO" id="GO:0015920">
    <property type="term" value="P:lipopolysaccharide transport"/>
    <property type="evidence" value="ECO:0007669"/>
    <property type="project" value="TreeGrafter"/>
</dbReference>
<dbReference type="InterPro" id="IPR000412">
    <property type="entry name" value="ABC_2_transport"/>
</dbReference>
<evidence type="ECO:0000256" key="11">
    <source>
        <dbReference type="RuleBase" id="RU361157"/>
    </source>
</evidence>
<feature type="transmembrane region" description="Helical" evidence="11">
    <location>
        <begin position="275"/>
        <end position="294"/>
    </location>
</feature>
<evidence type="ECO:0000256" key="8">
    <source>
        <dbReference type="ARBA" id="ARBA00022989"/>
    </source>
</evidence>
<dbReference type="AlphaFoldDB" id="A0A2H5F668"/>
<feature type="transmembrane region" description="Helical" evidence="11">
    <location>
        <begin position="189"/>
        <end position="214"/>
    </location>
</feature>
<evidence type="ECO:0000256" key="5">
    <source>
        <dbReference type="ARBA" id="ARBA00022597"/>
    </source>
</evidence>
<keyword evidence="3 11" id="KW-0813">Transport</keyword>
<evidence type="ECO:0000256" key="2">
    <source>
        <dbReference type="ARBA" id="ARBA00007783"/>
    </source>
</evidence>
<keyword evidence="13" id="KW-0614">Plasmid</keyword>